<keyword evidence="1" id="KW-0812">Transmembrane</keyword>
<dbReference type="Pfam" id="PF20151">
    <property type="entry name" value="DUF6533"/>
    <property type="match status" value="1"/>
</dbReference>
<accession>A0A2H3DVB7</accession>
<feature type="domain" description="DUF6533" evidence="2">
    <location>
        <begin position="2"/>
        <end position="40"/>
    </location>
</feature>
<dbReference type="InterPro" id="IPR045340">
    <property type="entry name" value="DUF6533"/>
</dbReference>
<gene>
    <name evidence="3" type="ORF">ARMGADRAFT_1074049</name>
</gene>
<evidence type="ECO:0000313" key="4">
    <source>
        <dbReference type="Proteomes" id="UP000217790"/>
    </source>
</evidence>
<evidence type="ECO:0000259" key="2">
    <source>
        <dbReference type="Pfam" id="PF20151"/>
    </source>
</evidence>
<dbReference type="InParanoid" id="A0A2H3DVB7"/>
<organism evidence="3 4">
    <name type="scientific">Armillaria gallica</name>
    <name type="common">Bulbous honey fungus</name>
    <name type="synonym">Armillaria bulbosa</name>
    <dbReference type="NCBI Taxonomy" id="47427"/>
    <lineage>
        <taxon>Eukaryota</taxon>
        <taxon>Fungi</taxon>
        <taxon>Dikarya</taxon>
        <taxon>Basidiomycota</taxon>
        <taxon>Agaricomycotina</taxon>
        <taxon>Agaricomycetes</taxon>
        <taxon>Agaricomycetidae</taxon>
        <taxon>Agaricales</taxon>
        <taxon>Marasmiineae</taxon>
        <taxon>Physalacriaceae</taxon>
        <taxon>Armillaria</taxon>
    </lineage>
</organism>
<reference evidence="4" key="1">
    <citation type="journal article" date="2017" name="Nat. Ecol. Evol.">
        <title>Genome expansion and lineage-specific genetic innovations in the forest pathogenic fungi Armillaria.</title>
        <authorList>
            <person name="Sipos G."/>
            <person name="Prasanna A.N."/>
            <person name="Walter M.C."/>
            <person name="O'Connor E."/>
            <person name="Balint B."/>
            <person name="Krizsan K."/>
            <person name="Kiss B."/>
            <person name="Hess J."/>
            <person name="Varga T."/>
            <person name="Slot J."/>
            <person name="Riley R."/>
            <person name="Boka B."/>
            <person name="Rigling D."/>
            <person name="Barry K."/>
            <person name="Lee J."/>
            <person name="Mihaltcheva S."/>
            <person name="LaButti K."/>
            <person name="Lipzen A."/>
            <person name="Waldron R."/>
            <person name="Moloney N.M."/>
            <person name="Sperisen C."/>
            <person name="Kredics L."/>
            <person name="Vagvoelgyi C."/>
            <person name="Patrignani A."/>
            <person name="Fitzpatrick D."/>
            <person name="Nagy I."/>
            <person name="Doyle S."/>
            <person name="Anderson J.B."/>
            <person name="Grigoriev I.V."/>
            <person name="Gueldener U."/>
            <person name="Muensterkoetter M."/>
            <person name="Nagy L.G."/>
        </authorList>
    </citation>
    <scope>NUCLEOTIDE SEQUENCE [LARGE SCALE GENOMIC DNA]</scope>
    <source>
        <strain evidence="4">Ar21-2</strain>
    </source>
</reference>
<protein>
    <recommendedName>
        <fullName evidence="2">DUF6533 domain-containing protein</fullName>
    </recommendedName>
</protein>
<proteinExistence type="predicted"/>
<keyword evidence="4" id="KW-1185">Reference proteome</keyword>
<dbReference type="Proteomes" id="UP000217790">
    <property type="component" value="Unassembled WGS sequence"/>
</dbReference>
<keyword evidence="1" id="KW-1133">Transmembrane helix</keyword>
<name>A0A2H3DVB7_ARMGA</name>
<evidence type="ECO:0000256" key="1">
    <source>
        <dbReference type="SAM" id="Phobius"/>
    </source>
</evidence>
<evidence type="ECO:0000313" key="3">
    <source>
        <dbReference type="EMBL" id="PBK99159.1"/>
    </source>
</evidence>
<feature type="transmembrane region" description="Helical" evidence="1">
    <location>
        <begin position="68"/>
        <end position="94"/>
    </location>
</feature>
<keyword evidence="1" id="KW-0472">Membrane</keyword>
<dbReference type="OrthoDB" id="3354157at2759"/>
<dbReference type="AlphaFoldDB" id="A0A2H3DVB7"/>
<sequence>MTILLWDILVTFDDEVKRVWFTRKSTGKYLFLFNRYIAPILFTFDLYSPSGAECRVSGLKYRSKLSVVVFRDGFIFYIVIMAISLANLVVWIVAPISLSYVATGLMRCLQVTVCSRLLLNIRGMLDPDYGSMSMSSVAFKARSRVIEENTQDESYQLSERHQNMTVDISGDEPWA</sequence>
<dbReference type="EMBL" id="KZ293647">
    <property type="protein sequence ID" value="PBK99159.1"/>
    <property type="molecule type" value="Genomic_DNA"/>
</dbReference>